<accession>A0AAW0DKC7</accession>
<proteinExistence type="predicted"/>
<dbReference type="Proteomes" id="UP001383192">
    <property type="component" value="Unassembled WGS sequence"/>
</dbReference>
<keyword evidence="2" id="KW-1185">Reference proteome</keyword>
<dbReference type="InterPro" id="IPR032675">
    <property type="entry name" value="LRR_dom_sf"/>
</dbReference>
<dbReference type="AlphaFoldDB" id="A0AAW0DKC7"/>
<sequence length="220" mass="24641">MRSDVRLSNLLEEPLETFSHANVRKVSFQDCTGWSYATAITSITASSAFSDLREMELVGTNFWRLSEVTRQRLVSGFTTVTTLSLQDVRFQGPEYYITFMSSFPSLKYVSMNRCRCDALSASAALYGPTSIQLRIRTLRLEQCETPEMWGVFVPSPALVKFSITVNGSTHGRCHDEEVLVINAILRSAASSLEELEMMGTSTFPSSTHRTFLVVTTTYRG</sequence>
<dbReference type="SUPFAM" id="SSF52047">
    <property type="entry name" value="RNI-like"/>
    <property type="match status" value="1"/>
</dbReference>
<evidence type="ECO:0000313" key="1">
    <source>
        <dbReference type="EMBL" id="KAK7051444.1"/>
    </source>
</evidence>
<protein>
    <submittedName>
        <fullName evidence="1">Uncharacterized protein</fullName>
    </submittedName>
</protein>
<reference evidence="1 2" key="1">
    <citation type="submission" date="2024-01" db="EMBL/GenBank/DDBJ databases">
        <title>A draft genome for a cacao thread blight-causing isolate of Paramarasmius palmivorus.</title>
        <authorList>
            <person name="Baruah I.K."/>
            <person name="Bukari Y."/>
            <person name="Amoako-Attah I."/>
            <person name="Meinhardt L.W."/>
            <person name="Bailey B.A."/>
            <person name="Cohen S.P."/>
        </authorList>
    </citation>
    <scope>NUCLEOTIDE SEQUENCE [LARGE SCALE GENOMIC DNA]</scope>
    <source>
        <strain evidence="1 2">GH-12</strain>
    </source>
</reference>
<name>A0AAW0DKC7_9AGAR</name>
<dbReference type="Gene3D" id="3.80.10.10">
    <property type="entry name" value="Ribonuclease Inhibitor"/>
    <property type="match status" value="1"/>
</dbReference>
<evidence type="ECO:0000313" key="2">
    <source>
        <dbReference type="Proteomes" id="UP001383192"/>
    </source>
</evidence>
<organism evidence="1 2">
    <name type="scientific">Paramarasmius palmivorus</name>
    <dbReference type="NCBI Taxonomy" id="297713"/>
    <lineage>
        <taxon>Eukaryota</taxon>
        <taxon>Fungi</taxon>
        <taxon>Dikarya</taxon>
        <taxon>Basidiomycota</taxon>
        <taxon>Agaricomycotina</taxon>
        <taxon>Agaricomycetes</taxon>
        <taxon>Agaricomycetidae</taxon>
        <taxon>Agaricales</taxon>
        <taxon>Marasmiineae</taxon>
        <taxon>Marasmiaceae</taxon>
        <taxon>Paramarasmius</taxon>
    </lineage>
</organism>
<gene>
    <name evidence="1" type="ORF">VNI00_004418</name>
</gene>
<dbReference type="EMBL" id="JAYKXP010000012">
    <property type="protein sequence ID" value="KAK7051444.1"/>
    <property type="molecule type" value="Genomic_DNA"/>
</dbReference>
<comment type="caution">
    <text evidence="1">The sequence shown here is derived from an EMBL/GenBank/DDBJ whole genome shotgun (WGS) entry which is preliminary data.</text>
</comment>